<feature type="transmembrane region" description="Helical" evidence="1">
    <location>
        <begin position="117"/>
        <end position="138"/>
    </location>
</feature>
<keyword evidence="1" id="KW-1133">Transmembrane helix</keyword>
<proteinExistence type="predicted"/>
<reference evidence="2 3" key="1">
    <citation type="submission" date="2019-08" db="EMBL/GenBank/DDBJ databases">
        <title>Deep-cultivation of Planctomycetes and their phenomic and genomic characterization uncovers novel biology.</title>
        <authorList>
            <person name="Wiegand S."/>
            <person name="Jogler M."/>
            <person name="Boedeker C."/>
            <person name="Pinto D."/>
            <person name="Vollmers J."/>
            <person name="Rivas-Marin E."/>
            <person name="Kohn T."/>
            <person name="Peeters S.H."/>
            <person name="Heuer A."/>
            <person name="Rast P."/>
            <person name="Oberbeckmann S."/>
            <person name="Bunk B."/>
            <person name="Jeske O."/>
            <person name="Meyerdierks A."/>
            <person name="Storesund J.E."/>
            <person name="Kallscheuer N."/>
            <person name="Luecker S."/>
            <person name="Lage O.M."/>
            <person name="Pohl T."/>
            <person name="Merkel B.J."/>
            <person name="Hornburger P."/>
            <person name="Mueller R.-W."/>
            <person name="Bruemmer F."/>
            <person name="Labrenz M."/>
            <person name="Spormann A.M."/>
            <person name="Op den Camp H."/>
            <person name="Overmann J."/>
            <person name="Amann R."/>
            <person name="Jetten M.S.M."/>
            <person name="Mascher T."/>
            <person name="Medema M.H."/>
            <person name="Devos D.P."/>
            <person name="Kaster A.-K."/>
            <person name="Ovreas L."/>
            <person name="Rohde M."/>
            <person name="Galperin M.Y."/>
            <person name="Jogler C."/>
        </authorList>
    </citation>
    <scope>NUCLEOTIDE SEQUENCE [LARGE SCALE GENOMIC DNA]</scope>
    <source>
        <strain evidence="2 3">FC18</strain>
    </source>
</reference>
<keyword evidence="3" id="KW-1185">Reference proteome</keyword>
<feature type="transmembrane region" description="Helical" evidence="1">
    <location>
        <begin position="21"/>
        <end position="47"/>
    </location>
</feature>
<accession>A0A5B9P602</accession>
<evidence type="ECO:0000313" key="3">
    <source>
        <dbReference type="Proteomes" id="UP000322214"/>
    </source>
</evidence>
<protein>
    <submittedName>
        <fullName evidence="2">Uncharacterized protein</fullName>
    </submittedName>
</protein>
<evidence type="ECO:0000256" key="1">
    <source>
        <dbReference type="SAM" id="Phobius"/>
    </source>
</evidence>
<feature type="transmembrane region" description="Helical" evidence="1">
    <location>
        <begin position="85"/>
        <end position="105"/>
    </location>
</feature>
<evidence type="ECO:0000313" key="2">
    <source>
        <dbReference type="EMBL" id="QEG21758.1"/>
    </source>
</evidence>
<name>A0A5B9P602_9BACT</name>
<sequence>MTQCKRIEKNMIDFINETFQLVNLPATGLLLLCLLYWMMVIVGAIGVDAIDIDFDTDLNVLDVDGDFDTHTGGFSSFAELMHLNHVPVVLVASVFALLFWAASFLGNHLLNPGGNVLAGLLIGTVNVAACLFLTRLILGPFAEGFKPQENDTTRDRMIGMIGAVTTSEVTESFGQVSIKLDGPELVINARKQPDKPNLGKGDAARILSYNYENDTYMVELCKWEDK</sequence>
<organism evidence="2 3">
    <name type="scientific">Mariniblastus fucicola</name>
    <dbReference type="NCBI Taxonomy" id="980251"/>
    <lineage>
        <taxon>Bacteria</taxon>
        <taxon>Pseudomonadati</taxon>
        <taxon>Planctomycetota</taxon>
        <taxon>Planctomycetia</taxon>
        <taxon>Pirellulales</taxon>
        <taxon>Pirellulaceae</taxon>
        <taxon>Mariniblastus</taxon>
    </lineage>
</organism>
<gene>
    <name evidence="2" type="ORF">MFFC18_16170</name>
</gene>
<keyword evidence="1" id="KW-0812">Transmembrane</keyword>
<dbReference type="EMBL" id="CP042912">
    <property type="protein sequence ID" value="QEG21758.1"/>
    <property type="molecule type" value="Genomic_DNA"/>
</dbReference>
<dbReference type="KEGG" id="mff:MFFC18_16170"/>
<dbReference type="Proteomes" id="UP000322214">
    <property type="component" value="Chromosome"/>
</dbReference>
<keyword evidence="1" id="KW-0472">Membrane</keyword>
<dbReference type="AlphaFoldDB" id="A0A5B9P602"/>
<dbReference type="STRING" id="980251.GCA_001642875_03218"/>